<dbReference type="PROSITE" id="PS50983">
    <property type="entry name" value="FE_B12_PBP"/>
    <property type="match status" value="1"/>
</dbReference>
<dbReference type="Gene3D" id="3.40.50.1980">
    <property type="entry name" value="Nitrogenase molybdenum iron protein domain"/>
    <property type="match status" value="2"/>
</dbReference>
<dbReference type="PANTHER" id="PTHR30535:SF34">
    <property type="entry name" value="MOLYBDATE-BINDING PROTEIN MOLA"/>
    <property type="match status" value="1"/>
</dbReference>
<protein>
    <submittedName>
        <fullName evidence="2">ABC transporter substrate-binding protein</fullName>
    </submittedName>
</protein>
<gene>
    <name evidence="2" type="ORF">OCL97_09820</name>
</gene>
<evidence type="ECO:0000259" key="1">
    <source>
        <dbReference type="PROSITE" id="PS50983"/>
    </source>
</evidence>
<proteinExistence type="predicted"/>
<dbReference type="CDD" id="cd00636">
    <property type="entry name" value="TroA-like"/>
    <property type="match status" value="1"/>
</dbReference>
<dbReference type="InterPro" id="IPR050902">
    <property type="entry name" value="ABC_Transporter_SBP"/>
</dbReference>
<dbReference type="Pfam" id="PF01497">
    <property type="entry name" value="Peripla_BP_2"/>
    <property type="match status" value="1"/>
</dbReference>
<sequence>MAGAAQAAPRVLSLDQCADQYVLALSPRAAIVGLSTRADDPDSRLRDLARGLPQRRTTLESALSAKPDLVVRYWGGDPRFLAQLEKRGARVVTIEDASDFGGVRANVRRVASAMDRRAQGEAVIARMDARLDRSAGAWRGATALYVTPGGFTGGEGTLVHQILKSAGLTPVPPGPGFQPVSLEQLALSPPRALVLGFFDDFMLANNRWGLGRHGVMRRVAAGRTIASLPGSMLGCPDPSAAEAVEILAARAPR</sequence>
<dbReference type="InterPro" id="IPR002491">
    <property type="entry name" value="ABC_transptr_periplasmic_BD"/>
</dbReference>
<dbReference type="RefSeq" id="WP_377369759.1">
    <property type="nucleotide sequence ID" value="NZ_JAOTJD010000016.1"/>
</dbReference>
<evidence type="ECO:0000313" key="2">
    <source>
        <dbReference type="EMBL" id="MFD3264256.1"/>
    </source>
</evidence>
<name>A0ABW6CR83_9CAUL</name>
<keyword evidence="3" id="KW-1185">Reference proteome</keyword>
<reference evidence="2 3" key="1">
    <citation type="submission" date="2022-09" db="EMBL/GenBank/DDBJ databases">
        <title>New species of Phenylobacterium.</title>
        <authorList>
            <person name="Mieszkin S."/>
        </authorList>
    </citation>
    <scope>NUCLEOTIDE SEQUENCE [LARGE SCALE GENOMIC DNA]</scope>
    <source>
        <strain evidence="2 3">HK31-G</strain>
    </source>
</reference>
<dbReference type="PANTHER" id="PTHR30535">
    <property type="entry name" value="VITAMIN B12-BINDING PROTEIN"/>
    <property type="match status" value="1"/>
</dbReference>
<dbReference type="SUPFAM" id="SSF53807">
    <property type="entry name" value="Helical backbone' metal receptor"/>
    <property type="match status" value="1"/>
</dbReference>
<feature type="domain" description="Fe/B12 periplasmic-binding" evidence="1">
    <location>
        <begin position="10"/>
        <end position="253"/>
    </location>
</feature>
<dbReference type="Proteomes" id="UP001598130">
    <property type="component" value="Unassembled WGS sequence"/>
</dbReference>
<accession>A0ABW6CR83</accession>
<comment type="caution">
    <text evidence="2">The sequence shown here is derived from an EMBL/GenBank/DDBJ whole genome shotgun (WGS) entry which is preliminary data.</text>
</comment>
<evidence type="ECO:0000313" key="3">
    <source>
        <dbReference type="Proteomes" id="UP001598130"/>
    </source>
</evidence>
<dbReference type="EMBL" id="JAOTJD010000016">
    <property type="protein sequence ID" value="MFD3264256.1"/>
    <property type="molecule type" value="Genomic_DNA"/>
</dbReference>
<organism evidence="2 3">
    <name type="scientific">Phenylobacterium ferrooxidans</name>
    <dbReference type="NCBI Taxonomy" id="2982689"/>
    <lineage>
        <taxon>Bacteria</taxon>
        <taxon>Pseudomonadati</taxon>
        <taxon>Pseudomonadota</taxon>
        <taxon>Alphaproteobacteria</taxon>
        <taxon>Caulobacterales</taxon>
        <taxon>Caulobacteraceae</taxon>
        <taxon>Phenylobacterium</taxon>
    </lineage>
</organism>